<dbReference type="InterPro" id="IPR020941">
    <property type="entry name" value="SUFU-like_domain"/>
</dbReference>
<evidence type="ECO:0000259" key="1">
    <source>
        <dbReference type="Pfam" id="PF05076"/>
    </source>
</evidence>
<accession>A0A0F9J915</accession>
<protein>
    <recommendedName>
        <fullName evidence="1">Suppressor of fused-like domain-containing protein</fullName>
    </recommendedName>
</protein>
<feature type="domain" description="Suppressor of fused-like" evidence="1">
    <location>
        <begin position="39"/>
        <end position="186"/>
    </location>
</feature>
<comment type="caution">
    <text evidence="2">The sequence shown here is derived from an EMBL/GenBank/DDBJ whole genome shotgun (WGS) entry which is preliminary data.</text>
</comment>
<proteinExistence type="predicted"/>
<name>A0A0F9J915_9ZZZZ</name>
<reference evidence="2" key="1">
    <citation type="journal article" date="2015" name="Nature">
        <title>Complex archaea that bridge the gap between prokaryotes and eukaryotes.</title>
        <authorList>
            <person name="Spang A."/>
            <person name="Saw J.H."/>
            <person name="Jorgensen S.L."/>
            <person name="Zaremba-Niedzwiedzka K."/>
            <person name="Martijn J."/>
            <person name="Lind A.E."/>
            <person name="van Eijk R."/>
            <person name="Schleper C."/>
            <person name="Guy L."/>
            <person name="Ettema T.J."/>
        </authorList>
    </citation>
    <scope>NUCLEOTIDE SEQUENCE</scope>
</reference>
<gene>
    <name evidence="2" type="ORF">LCGC14_1852780</name>
</gene>
<dbReference type="Pfam" id="PF05076">
    <property type="entry name" value="SUFU"/>
    <property type="match status" value="1"/>
</dbReference>
<organism evidence="2">
    <name type="scientific">marine sediment metagenome</name>
    <dbReference type="NCBI Taxonomy" id="412755"/>
    <lineage>
        <taxon>unclassified sequences</taxon>
        <taxon>metagenomes</taxon>
        <taxon>ecological metagenomes</taxon>
    </lineage>
</organism>
<sequence>MTDPTPFERVLGRALRSAFGLETKVVRFGDDDGAYNCFIVSGQDCPAIGVSSYASVGLSSRDQRAGTEVVNVEVVAACASATPYVDNLVASCVFESVKNGANITYGAHIENILVQYGISKTLKHVAFVAPFPWRGLGNFTVDGQSVRCLLMLPISDAEKDYLVEFGIDALENIFNEKQIDIFDIQRLSVIS</sequence>
<evidence type="ECO:0000313" key="2">
    <source>
        <dbReference type="EMBL" id="KKL95622.1"/>
    </source>
</evidence>
<dbReference type="EMBL" id="LAZR01018631">
    <property type="protein sequence ID" value="KKL95622.1"/>
    <property type="molecule type" value="Genomic_DNA"/>
</dbReference>
<dbReference type="AlphaFoldDB" id="A0A0F9J915"/>